<organism evidence="1 2">
    <name type="scientific">Dreissena polymorpha</name>
    <name type="common">Zebra mussel</name>
    <name type="synonym">Mytilus polymorpha</name>
    <dbReference type="NCBI Taxonomy" id="45954"/>
    <lineage>
        <taxon>Eukaryota</taxon>
        <taxon>Metazoa</taxon>
        <taxon>Spiralia</taxon>
        <taxon>Lophotrochozoa</taxon>
        <taxon>Mollusca</taxon>
        <taxon>Bivalvia</taxon>
        <taxon>Autobranchia</taxon>
        <taxon>Heteroconchia</taxon>
        <taxon>Euheterodonta</taxon>
        <taxon>Imparidentia</taxon>
        <taxon>Neoheterodontei</taxon>
        <taxon>Myida</taxon>
        <taxon>Dreissenoidea</taxon>
        <taxon>Dreissenidae</taxon>
        <taxon>Dreissena</taxon>
    </lineage>
</organism>
<feature type="non-terminal residue" evidence="1">
    <location>
        <position position="1"/>
    </location>
</feature>
<protein>
    <submittedName>
        <fullName evidence="1">Uncharacterized protein</fullName>
    </submittedName>
</protein>
<keyword evidence="2" id="KW-1185">Reference proteome</keyword>
<accession>A0A9D4DET6</accession>
<dbReference type="EMBL" id="JAIWYP010000010">
    <property type="protein sequence ID" value="KAH3746782.1"/>
    <property type="molecule type" value="Genomic_DNA"/>
</dbReference>
<reference evidence="1" key="2">
    <citation type="submission" date="2020-11" db="EMBL/GenBank/DDBJ databases">
        <authorList>
            <person name="McCartney M.A."/>
            <person name="Auch B."/>
            <person name="Kono T."/>
            <person name="Mallez S."/>
            <person name="Becker A."/>
            <person name="Gohl D.M."/>
            <person name="Silverstein K.A.T."/>
            <person name="Koren S."/>
            <person name="Bechman K.B."/>
            <person name="Herman A."/>
            <person name="Abrahante J.E."/>
            <person name="Garbe J."/>
        </authorList>
    </citation>
    <scope>NUCLEOTIDE SEQUENCE</scope>
    <source>
        <strain evidence="1">Duluth1</strain>
        <tissue evidence="1">Whole animal</tissue>
    </source>
</reference>
<sequence>SPDCSGKVLGLVFVRCPIMKLHRYIYYDWQMTPIDFQTLQSLTPALDRDECGAAMEIQSQLHPAWSLREVTEKLHFSVLQLVK</sequence>
<name>A0A9D4DET6_DREPO</name>
<dbReference type="Proteomes" id="UP000828390">
    <property type="component" value="Unassembled WGS sequence"/>
</dbReference>
<evidence type="ECO:0000313" key="2">
    <source>
        <dbReference type="Proteomes" id="UP000828390"/>
    </source>
</evidence>
<reference evidence="1" key="1">
    <citation type="journal article" date="2019" name="bioRxiv">
        <title>The Genome of the Zebra Mussel, Dreissena polymorpha: A Resource for Invasive Species Research.</title>
        <authorList>
            <person name="McCartney M.A."/>
            <person name="Auch B."/>
            <person name="Kono T."/>
            <person name="Mallez S."/>
            <person name="Zhang Y."/>
            <person name="Obille A."/>
            <person name="Becker A."/>
            <person name="Abrahante J.E."/>
            <person name="Garbe J."/>
            <person name="Badalamenti J.P."/>
            <person name="Herman A."/>
            <person name="Mangelson H."/>
            <person name="Liachko I."/>
            <person name="Sullivan S."/>
            <person name="Sone E.D."/>
            <person name="Koren S."/>
            <person name="Silverstein K.A.T."/>
            <person name="Beckman K.B."/>
            <person name="Gohl D.M."/>
        </authorList>
    </citation>
    <scope>NUCLEOTIDE SEQUENCE</scope>
    <source>
        <strain evidence="1">Duluth1</strain>
        <tissue evidence="1">Whole animal</tissue>
    </source>
</reference>
<proteinExistence type="predicted"/>
<evidence type="ECO:0000313" key="1">
    <source>
        <dbReference type="EMBL" id="KAH3746782.1"/>
    </source>
</evidence>
<gene>
    <name evidence="1" type="ORF">DPMN_181198</name>
</gene>
<dbReference type="AlphaFoldDB" id="A0A9D4DET6"/>
<comment type="caution">
    <text evidence="1">The sequence shown here is derived from an EMBL/GenBank/DDBJ whole genome shotgun (WGS) entry which is preliminary data.</text>
</comment>